<proteinExistence type="inferred from homology"/>
<dbReference type="Gene3D" id="3.20.20.80">
    <property type="entry name" value="Glycosidases"/>
    <property type="match status" value="2"/>
</dbReference>
<comment type="similarity">
    <text evidence="1">Belongs to the glycosyl hydrolase 35 family.</text>
</comment>
<feature type="domain" description="Glycoside hydrolase 35 catalytic" evidence="2">
    <location>
        <begin position="13"/>
        <end position="102"/>
    </location>
</feature>
<sequence>MFPERTVGYNARTFLIDGQPEIVLCAAAPYSRVPRHLWADHIARMKRGGMNAIATGVDWNACEAKPGDFDSADDRDLDAFLSECERQGMYVIVRLGSFTGAEPFLPTPDRWLDALAPLIARHQWTRGGGVILVQVEDGCADTDTDDEQWRVFQDGLVRRGITVPVVSRRGPAEGADGLDDPAERVAAAQRGGTVDGPLLATGFGGVGEDLEYASLRCWAGGAGGCIYDDLLSEDGRLTDRWHAARRVAWWARTFREILTTGERRSGIRATDGLRASETRTPQRGGILFVDNPDPGRTVTGSVAPYLPEVTLGPRTLLPWVHDVPLGPADRYLSAYAGLVKSDARVLHAHVLPDPHEGSRVYVYGAPGERAEVVLWSGGERGQAAHVTFATTPQVAFAGPSQVVALSTQHAGRVWIAETDENAPVLIGPDDVRAHESGHFVGEFTPDGTHIVHVLYPDGTLSQLSVDANDDSLVRAGLSPLPPSLPSGFAEGRGS</sequence>
<dbReference type="InterPro" id="IPR001944">
    <property type="entry name" value="Glycoside_Hdrlase_35"/>
</dbReference>
<accession>A0A6J4JL82</accession>
<dbReference type="AlphaFoldDB" id="A0A6J4JL82"/>
<evidence type="ECO:0000313" key="3">
    <source>
        <dbReference type="EMBL" id="CAA9281431.1"/>
    </source>
</evidence>
<dbReference type="InterPro" id="IPR031330">
    <property type="entry name" value="Gly_Hdrlase_35_cat"/>
</dbReference>
<name>A0A6J4JL82_9BACT</name>
<reference evidence="3" key="1">
    <citation type="submission" date="2020-02" db="EMBL/GenBank/DDBJ databases">
        <authorList>
            <person name="Meier V. D."/>
        </authorList>
    </citation>
    <scope>NUCLEOTIDE SEQUENCE</scope>
    <source>
        <strain evidence="3">AVDCRST_MAG63</strain>
    </source>
</reference>
<dbReference type="SUPFAM" id="SSF51445">
    <property type="entry name" value="(Trans)glycosidases"/>
    <property type="match status" value="1"/>
</dbReference>
<dbReference type="GO" id="GO:0005975">
    <property type="term" value="P:carbohydrate metabolic process"/>
    <property type="evidence" value="ECO:0007669"/>
    <property type="project" value="InterPro"/>
</dbReference>
<evidence type="ECO:0000256" key="1">
    <source>
        <dbReference type="ARBA" id="ARBA00009809"/>
    </source>
</evidence>
<dbReference type="InterPro" id="IPR017853">
    <property type="entry name" value="GH"/>
</dbReference>
<protein>
    <submittedName>
        <fullName evidence="3">GH35</fullName>
    </submittedName>
</protein>
<gene>
    <name evidence="3" type="ORF">AVDCRST_MAG63-3587</name>
</gene>
<dbReference type="PANTHER" id="PTHR23421">
    <property type="entry name" value="BETA-GALACTOSIDASE RELATED"/>
    <property type="match status" value="1"/>
</dbReference>
<dbReference type="GO" id="GO:0004553">
    <property type="term" value="F:hydrolase activity, hydrolyzing O-glycosyl compounds"/>
    <property type="evidence" value="ECO:0007669"/>
    <property type="project" value="InterPro"/>
</dbReference>
<dbReference type="EMBL" id="CADCTO010000479">
    <property type="protein sequence ID" value="CAA9281431.1"/>
    <property type="molecule type" value="Genomic_DNA"/>
</dbReference>
<dbReference type="Pfam" id="PF01301">
    <property type="entry name" value="Glyco_hydro_35"/>
    <property type="match status" value="1"/>
</dbReference>
<organism evidence="3">
    <name type="scientific">uncultured Armatimonadetes bacterium</name>
    <dbReference type="NCBI Taxonomy" id="157466"/>
    <lineage>
        <taxon>Bacteria</taxon>
        <taxon>Bacillati</taxon>
        <taxon>Armatimonadota</taxon>
        <taxon>environmental samples</taxon>
    </lineage>
</organism>
<evidence type="ECO:0000259" key="2">
    <source>
        <dbReference type="Pfam" id="PF01301"/>
    </source>
</evidence>